<gene>
    <name evidence="1" type="ORF">ERS852511_04309</name>
</gene>
<dbReference type="Proteomes" id="UP000095576">
    <property type="component" value="Unassembled WGS sequence"/>
</dbReference>
<dbReference type="EMBL" id="CZAP01000022">
    <property type="protein sequence ID" value="CUQ09499.1"/>
    <property type="molecule type" value="Genomic_DNA"/>
</dbReference>
<evidence type="ECO:0000313" key="2">
    <source>
        <dbReference type="Proteomes" id="UP000095576"/>
    </source>
</evidence>
<organism evidence="1 2">
    <name type="scientific">Bacteroides thetaiotaomicron</name>
    <dbReference type="NCBI Taxonomy" id="818"/>
    <lineage>
        <taxon>Bacteria</taxon>
        <taxon>Pseudomonadati</taxon>
        <taxon>Bacteroidota</taxon>
        <taxon>Bacteroidia</taxon>
        <taxon>Bacteroidales</taxon>
        <taxon>Bacteroidaceae</taxon>
        <taxon>Bacteroides</taxon>
    </lineage>
</organism>
<accession>A0A174TRQ6</accession>
<protein>
    <submittedName>
        <fullName evidence="1">Uncharacterized protein</fullName>
    </submittedName>
</protein>
<name>A0A174TRQ6_BACT4</name>
<evidence type="ECO:0000313" key="1">
    <source>
        <dbReference type="EMBL" id="CUQ09499.1"/>
    </source>
</evidence>
<dbReference type="AlphaFoldDB" id="A0A174TRQ6"/>
<proteinExistence type="predicted"/>
<sequence>MKDKYIDLTVYPKRTLAVKRVFNLENKQMENRIHLPRYTVLKIKEVKISGPGSLVILSLEDRHGSLYETEVDLKYDVIVKNENYIEDLFGFGDIHQKYPAITDKRWAIIARGDLEEGMNTDECRLSIGDPVEIQLKKDSRFETWFYNGKTLEFESGILQRFK</sequence>
<reference evidence="1 2" key="1">
    <citation type="submission" date="2015-09" db="EMBL/GenBank/DDBJ databases">
        <authorList>
            <consortium name="Pathogen Informatics"/>
        </authorList>
    </citation>
    <scope>NUCLEOTIDE SEQUENCE [LARGE SCALE GENOMIC DNA]</scope>
    <source>
        <strain evidence="1 2">2789STDY5834899</strain>
    </source>
</reference>